<protein>
    <submittedName>
        <fullName evidence="1">YncE family protein</fullName>
    </submittedName>
</protein>
<proteinExistence type="predicted"/>
<dbReference type="InterPro" id="IPR011045">
    <property type="entry name" value="N2O_reductase_N"/>
</dbReference>
<gene>
    <name evidence="1" type="ORF">ACFFSY_10290</name>
</gene>
<dbReference type="NCBIfam" id="TIGR02276">
    <property type="entry name" value="beta_rpt_yvtn"/>
    <property type="match status" value="1"/>
</dbReference>
<dbReference type="EMBL" id="JBHMDO010000017">
    <property type="protein sequence ID" value="MFB9326302.1"/>
    <property type="molecule type" value="Genomic_DNA"/>
</dbReference>
<evidence type="ECO:0000313" key="1">
    <source>
        <dbReference type="EMBL" id="MFB9326302.1"/>
    </source>
</evidence>
<dbReference type="InterPro" id="IPR051200">
    <property type="entry name" value="Host-pathogen_enzymatic-act"/>
</dbReference>
<sequence length="359" mass="39318">MSRPLLNARARINVTPSKPRIIATIPVSGQVGQIAVNPATNRVYYTLAERGLGVLDGKTNKIVATVSTGQMPLNVALNPRTNRVYVTNWLDGSLTVINGGTNRVIKTIPIGERCDEIAVNPVTNLIYVASISLSSSIGRLTVIDGKTNTVRKRISIQGRFSTLVVDDVTNRIYFTNTSKDTVSVLDGSSQKILRTWKVGSNPVITPVLNKQTKQLYIPNNLSRYCSILDTASGTMRKLQLGRLQSEIVLNPVTNRVYITSAQESSKGLLYVINGKTNRVVRTKTIPTYASLYLNSRTNHLFLSEDVDSKPDPLTVYNGSSLKRIAVLQPGESLGGTAVNERTNRIYKGGEKTLVVIQDF</sequence>
<organism evidence="1 2">
    <name type="scientific">Paenibacillus aurantiacus</name>
    <dbReference type="NCBI Taxonomy" id="1936118"/>
    <lineage>
        <taxon>Bacteria</taxon>
        <taxon>Bacillati</taxon>
        <taxon>Bacillota</taxon>
        <taxon>Bacilli</taxon>
        <taxon>Bacillales</taxon>
        <taxon>Paenibacillaceae</taxon>
        <taxon>Paenibacillus</taxon>
    </lineage>
</organism>
<keyword evidence="2" id="KW-1185">Reference proteome</keyword>
<dbReference type="RefSeq" id="WP_377493440.1">
    <property type="nucleotide sequence ID" value="NZ_JBHMDO010000017.1"/>
</dbReference>
<dbReference type="PANTHER" id="PTHR47197:SF3">
    <property type="entry name" value="DIHYDRO-HEME D1 DEHYDROGENASE"/>
    <property type="match status" value="1"/>
</dbReference>
<reference evidence="1 2" key="1">
    <citation type="submission" date="2024-09" db="EMBL/GenBank/DDBJ databases">
        <authorList>
            <person name="Sun Q."/>
            <person name="Mori K."/>
        </authorList>
    </citation>
    <scope>NUCLEOTIDE SEQUENCE [LARGE SCALE GENOMIC DNA]</scope>
    <source>
        <strain evidence="1 2">TISTR 2452</strain>
    </source>
</reference>
<comment type="caution">
    <text evidence="1">The sequence shown here is derived from an EMBL/GenBank/DDBJ whole genome shotgun (WGS) entry which is preliminary data.</text>
</comment>
<name>A0ABV5KQA3_9BACL</name>
<evidence type="ECO:0000313" key="2">
    <source>
        <dbReference type="Proteomes" id="UP001589747"/>
    </source>
</evidence>
<dbReference type="Gene3D" id="2.130.10.10">
    <property type="entry name" value="YVTN repeat-like/Quinoprotein amine dehydrogenase"/>
    <property type="match status" value="2"/>
</dbReference>
<dbReference type="InterPro" id="IPR015943">
    <property type="entry name" value="WD40/YVTN_repeat-like_dom_sf"/>
</dbReference>
<dbReference type="InterPro" id="IPR011964">
    <property type="entry name" value="YVTN_b-propeller_repeat"/>
</dbReference>
<dbReference type="SUPFAM" id="SSF50974">
    <property type="entry name" value="Nitrous oxide reductase, N-terminal domain"/>
    <property type="match status" value="1"/>
</dbReference>
<accession>A0ABV5KQA3</accession>
<dbReference type="Proteomes" id="UP001589747">
    <property type="component" value="Unassembled WGS sequence"/>
</dbReference>
<dbReference type="PANTHER" id="PTHR47197">
    <property type="entry name" value="PROTEIN NIRF"/>
    <property type="match status" value="1"/>
</dbReference>